<gene>
    <name evidence="2" type="ORF">G7Y82_16555</name>
</gene>
<evidence type="ECO:0000313" key="3">
    <source>
        <dbReference type="Proteomes" id="UP000653472"/>
    </source>
</evidence>
<dbReference type="InterPro" id="IPR050471">
    <property type="entry name" value="AB_hydrolase"/>
</dbReference>
<dbReference type="GO" id="GO:0046503">
    <property type="term" value="P:glycerolipid catabolic process"/>
    <property type="evidence" value="ECO:0007669"/>
    <property type="project" value="TreeGrafter"/>
</dbReference>
<sequence>MPSVDVNGVTLQYETAGDSSHPPLLLVMGLAGQLITWPQPFCDALVAAGFYVIRFDNRDAGLSTEMKHLGRPDLLRAGLASTLRLPVRAPYALDDMANDAIALLDALQVPRAHVVGVSMGGMIAQLMAIRRPQRLQTLTLVMTHSGNPALPGARWPVRLRMVLRPKLKSREDIVRYSMRTMQMIGSPDFPTPEDALYTQSAAQFDRAFRPGGVARQTVAILAAKSRAKALRHLAVPTQVIHGADDPLIPVAAAHELARLIPKADLEVIAGMGHDLPPQLVPRLAASVIRHAGSRSPSPPVQSG</sequence>
<name>A0A969WEM1_9GAMM</name>
<evidence type="ECO:0000259" key="1">
    <source>
        <dbReference type="Pfam" id="PF00561"/>
    </source>
</evidence>
<feature type="domain" description="AB hydrolase-1" evidence="1">
    <location>
        <begin position="22"/>
        <end position="274"/>
    </location>
</feature>
<organism evidence="2 3">
    <name type="scientific">Solimonas marina</name>
    <dbReference type="NCBI Taxonomy" id="2714601"/>
    <lineage>
        <taxon>Bacteria</taxon>
        <taxon>Pseudomonadati</taxon>
        <taxon>Pseudomonadota</taxon>
        <taxon>Gammaproteobacteria</taxon>
        <taxon>Nevskiales</taxon>
        <taxon>Nevskiaceae</taxon>
        <taxon>Solimonas</taxon>
    </lineage>
</organism>
<dbReference type="PANTHER" id="PTHR43433">
    <property type="entry name" value="HYDROLASE, ALPHA/BETA FOLD FAMILY PROTEIN"/>
    <property type="match status" value="1"/>
</dbReference>
<dbReference type="Proteomes" id="UP000653472">
    <property type="component" value="Unassembled WGS sequence"/>
</dbReference>
<evidence type="ECO:0000313" key="2">
    <source>
        <dbReference type="EMBL" id="NKF23926.1"/>
    </source>
</evidence>
<dbReference type="SUPFAM" id="SSF53474">
    <property type="entry name" value="alpha/beta-Hydrolases"/>
    <property type="match status" value="1"/>
</dbReference>
<dbReference type="Gene3D" id="3.40.50.1820">
    <property type="entry name" value="alpha/beta hydrolase"/>
    <property type="match status" value="1"/>
</dbReference>
<dbReference type="PANTHER" id="PTHR43433:SF5">
    <property type="entry name" value="AB HYDROLASE-1 DOMAIN-CONTAINING PROTEIN"/>
    <property type="match status" value="1"/>
</dbReference>
<dbReference type="EMBL" id="JAAVXB010000010">
    <property type="protein sequence ID" value="NKF23926.1"/>
    <property type="molecule type" value="Genomic_DNA"/>
</dbReference>
<dbReference type="GO" id="GO:0004806">
    <property type="term" value="F:triacylglycerol lipase activity"/>
    <property type="evidence" value="ECO:0007669"/>
    <property type="project" value="TreeGrafter"/>
</dbReference>
<comment type="caution">
    <text evidence="2">The sequence shown here is derived from an EMBL/GenBank/DDBJ whole genome shotgun (WGS) entry which is preliminary data.</text>
</comment>
<dbReference type="AlphaFoldDB" id="A0A969WEM1"/>
<dbReference type="Pfam" id="PF00561">
    <property type="entry name" value="Abhydrolase_1"/>
    <property type="match status" value="1"/>
</dbReference>
<dbReference type="InterPro" id="IPR029058">
    <property type="entry name" value="AB_hydrolase_fold"/>
</dbReference>
<dbReference type="InterPro" id="IPR000073">
    <property type="entry name" value="AB_hydrolase_1"/>
</dbReference>
<reference evidence="2" key="1">
    <citation type="submission" date="2020-03" db="EMBL/GenBank/DDBJ databases">
        <title>Solimonas marina sp. nov., isolated from deep seawater of the Pacific Ocean.</title>
        <authorList>
            <person name="Liu X."/>
            <person name="Lai Q."/>
            <person name="Sun F."/>
            <person name="Gai Y."/>
            <person name="Li G."/>
            <person name="Shao Z."/>
        </authorList>
    </citation>
    <scope>NUCLEOTIDE SEQUENCE</scope>
    <source>
        <strain evidence="2">C16B3</strain>
    </source>
</reference>
<dbReference type="RefSeq" id="WP_168149242.1">
    <property type="nucleotide sequence ID" value="NZ_JAAVXB010000010.1"/>
</dbReference>
<protein>
    <submittedName>
        <fullName evidence="2">Alpha/beta fold hydrolase</fullName>
    </submittedName>
</protein>
<dbReference type="PRINTS" id="PR00111">
    <property type="entry name" value="ABHYDROLASE"/>
</dbReference>
<accession>A0A969WEM1</accession>
<proteinExistence type="predicted"/>
<keyword evidence="3" id="KW-1185">Reference proteome</keyword>
<keyword evidence="2" id="KW-0378">Hydrolase</keyword>